<organism evidence="1 2">
    <name type="scientific">Protopolystoma xenopodis</name>
    <dbReference type="NCBI Taxonomy" id="117903"/>
    <lineage>
        <taxon>Eukaryota</taxon>
        <taxon>Metazoa</taxon>
        <taxon>Spiralia</taxon>
        <taxon>Lophotrochozoa</taxon>
        <taxon>Platyhelminthes</taxon>
        <taxon>Monogenea</taxon>
        <taxon>Polyopisthocotylea</taxon>
        <taxon>Polystomatidea</taxon>
        <taxon>Polystomatidae</taxon>
        <taxon>Protopolystoma</taxon>
    </lineage>
</organism>
<protein>
    <submittedName>
        <fullName evidence="1">Uncharacterized protein</fullName>
    </submittedName>
</protein>
<dbReference type="Proteomes" id="UP000784294">
    <property type="component" value="Unassembled WGS sequence"/>
</dbReference>
<accession>A0A448XA06</accession>
<evidence type="ECO:0000313" key="1">
    <source>
        <dbReference type="EMBL" id="VEL31855.1"/>
    </source>
</evidence>
<name>A0A448XA06_9PLAT</name>
<evidence type="ECO:0000313" key="2">
    <source>
        <dbReference type="Proteomes" id="UP000784294"/>
    </source>
</evidence>
<sequence>MMGQTLSGLLDYIDQVSPYFLRPPALLCGPIHGRVLLNCPPPGHPELATRPDHIPPHLPLCFNELTSHSGLLSFYIPIYTN</sequence>
<keyword evidence="2" id="KW-1185">Reference proteome</keyword>
<dbReference type="AlphaFoldDB" id="A0A448XA06"/>
<gene>
    <name evidence="1" type="ORF">PXEA_LOCUS25295</name>
</gene>
<dbReference type="EMBL" id="CAAALY010127303">
    <property type="protein sequence ID" value="VEL31855.1"/>
    <property type="molecule type" value="Genomic_DNA"/>
</dbReference>
<comment type="caution">
    <text evidence="1">The sequence shown here is derived from an EMBL/GenBank/DDBJ whole genome shotgun (WGS) entry which is preliminary data.</text>
</comment>
<proteinExistence type="predicted"/>
<reference evidence="1" key="1">
    <citation type="submission" date="2018-11" db="EMBL/GenBank/DDBJ databases">
        <authorList>
            <consortium name="Pathogen Informatics"/>
        </authorList>
    </citation>
    <scope>NUCLEOTIDE SEQUENCE</scope>
</reference>